<dbReference type="SUPFAM" id="SSF118203">
    <property type="entry name" value="Vacuolar ATP synthase subunit C"/>
    <property type="match status" value="1"/>
</dbReference>
<comment type="subunit">
    <text evidence="6">V-ATPase is a heteromultimeric enzyme made up of two complexes: the ATP-hydrolytic V1 complex and the proton translocation V0 complex. The V1 complex consists of three catalytic AB heterodimers that form a heterohexamer, three peripheral stalks each consisting of EG heterodimers, one central rotor including subunits D and F, and the regulatory subunits C and H. The proton translocation complex V0 consists of the proton transport subunit a, a ring of proteolipid subunits c9c'', rotary subunit d, subunits e and f, and two accessory subunits.</text>
</comment>
<dbReference type="Ensembl" id="ENSMMOT00000006334.1">
    <property type="protein sequence ID" value="ENSMMOP00000006222.1"/>
    <property type="gene ID" value="ENSMMOG00000004868.1"/>
</dbReference>
<dbReference type="InterPro" id="IPR004907">
    <property type="entry name" value="ATPase_V1-cplx_csu"/>
</dbReference>
<dbReference type="STRING" id="94237.ENSMMOP00000006222"/>
<evidence type="ECO:0000313" key="8">
    <source>
        <dbReference type="Proteomes" id="UP000261620"/>
    </source>
</evidence>
<reference evidence="7" key="1">
    <citation type="submission" date="2025-08" db="UniProtKB">
        <authorList>
            <consortium name="Ensembl"/>
        </authorList>
    </citation>
    <scope>IDENTIFICATION</scope>
</reference>
<dbReference type="AlphaFoldDB" id="A0A3Q3W3K1"/>
<dbReference type="OMA" id="YICYSIN"/>
<name>A0A3Q3W3K1_MOLML</name>
<evidence type="ECO:0000256" key="6">
    <source>
        <dbReference type="RuleBase" id="RU364010"/>
    </source>
</evidence>
<proteinExistence type="inferred from homology"/>
<dbReference type="PANTHER" id="PTHR10137">
    <property type="entry name" value="V-TYPE PROTON ATPASE SUBUNIT C"/>
    <property type="match status" value="1"/>
</dbReference>
<accession>A0A3Q3W3K1</accession>
<evidence type="ECO:0000313" key="7">
    <source>
        <dbReference type="Ensembl" id="ENSMMOP00000006222.1"/>
    </source>
</evidence>
<keyword evidence="8" id="KW-1185">Reference proteome</keyword>
<dbReference type="Pfam" id="PF03223">
    <property type="entry name" value="V-ATPase_C"/>
    <property type="match status" value="1"/>
</dbReference>
<reference evidence="7" key="2">
    <citation type="submission" date="2025-09" db="UniProtKB">
        <authorList>
            <consortium name="Ensembl"/>
        </authorList>
    </citation>
    <scope>IDENTIFICATION</scope>
</reference>
<keyword evidence="3 6" id="KW-0375">Hydrogen ion transport</keyword>
<sequence>MTDLWLISVPLDKTSITNVGKLKHTIAKTNLASCFMFSLPDLTVSFSSQRGAEKVPQSECRQEHQSWESVIKVKKKKKIIPESRSVCASDLLRYVTRFQWDKAKYPTAMPLSCLADIINKEVSQVAAELKSRAAAYNSVKTSLQSFEYKLHGNLQTRSLCDIIKKEDLVVSEYLTTLLLLVTRLACCCQLFNFLSFIRKLYEDAEGGVFSVTLFKRAVCNFKTKAQESKFIVREYSFDLEEKRQQEMKQLNVRKKEQYGVFVRWLKLNFSQVFVAWIHLKALRIFVESALRYGLPVSYQALLLQTDSKRSKKLGEELSSLFMHLDPTLQQGCSDIPGLCPQEYSSYICFHINTNVLEFS</sequence>
<protein>
    <recommendedName>
        <fullName evidence="6">V-type proton ATPase subunit C</fullName>
    </recommendedName>
</protein>
<dbReference type="PANTHER" id="PTHR10137:SF4">
    <property type="entry name" value="V-TYPE PROTON ATPASE SUBUNIT C 2"/>
    <property type="match status" value="1"/>
</dbReference>
<dbReference type="GO" id="GO:0000221">
    <property type="term" value="C:vacuolar proton-transporting V-type ATPase, V1 domain"/>
    <property type="evidence" value="ECO:0007669"/>
    <property type="project" value="TreeGrafter"/>
</dbReference>
<dbReference type="CDD" id="cd14785">
    <property type="entry name" value="V-ATPase_C"/>
    <property type="match status" value="1"/>
</dbReference>
<evidence type="ECO:0000256" key="1">
    <source>
        <dbReference type="ARBA" id="ARBA00006138"/>
    </source>
</evidence>
<evidence type="ECO:0000256" key="4">
    <source>
        <dbReference type="ARBA" id="ARBA00023065"/>
    </source>
</evidence>
<dbReference type="Proteomes" id="UP000261620">
    <property type="component" value="Unplaced"/>
</dbReference>
<dbReference type="Gene3D" id="1.20.1460.10">
    <property type="entry name" value="subunit c (vma5p) of the yeast v-atpase, domain 2"/>
    <property type="match status" value="2"/>
</dbReference>
<dbReference type="GO" id="GO:0046961">
    <property type="term" value="F:proton-transporting ATPase activity, rotational mechanism"/>
    <property type="evidence" value="ECO:0007669"/>
    <property type="project" value="InterPro"/>
</dbReference>
<organism evidence="7 8">
    <name type="scientific">Mola mola</name>
    <name type="common">Ocean sunfish</name>
    <name type="synonym">Tetraodon mola</name>
    <dbReference type="NCBI Taxonomy" id="94237"/>
    <lineage>
        <taxon>Eukaryota</taxon>
        <taxon>Metazoa</taxon>
        <taxon>Chordata</taxon>
        <taxon>Craniata</taxon>
        <taxon>Vertebrata</taxon>
        <taxon>Euteleostomi</taxon>
        <taxon>Actinopterygii</taxon>
        <taxon>Neopterygii</taxon>
        <taxon>Teleostei</taxon>
        <taxon>Neoteleostei</taxon>
        <taxon>Acanthomorphata</taxon>
        <taxon>Eupercaria</taxon>
        <taxon>Tetraodontiformes</taxon>
        <taxon>Molidae</taxon>
        <taxon>Mola</taxon>
    </lineage>
</organism>
<dbReference type="GO" id="GO:0005765">
    <property type="term" value="C:lysosomal membrane"/>
    <property type="evidence" value="ECO:0007669"/>
    <property type="project" value="TreeGrafter"/>
</dbReference>
<comment type="similarity">
    <text evidence="1 6">Belongs to the V-ATPase C subunit family.</text>
</comment>
<evidence type="ECO:0000256" key="2">
    <source>
        <dbReference type="ARBA" id="ARBA00022448"/>
    </source>
</evidence>
<comment type="function">
    <text evidence="5 6">Subunit of the V1 complex of vacuolar(H+)-ATPase (V-ATPase), a multisubunit enzyme composed of a peripheral complex (V1) that hydrolyzes ATP and a membrane integral complex (V0) that translocates protons. V-ATPase is responsible for acidifying and maintaining the pH of intracellular compartments and in some cell types, is targeted to the plasma membrane, where it is responsible for acidifying the extracellular environment. Subunit C is necessary for the assembly of the catalytic sector of the enzyme and is likely to have a specific function in its catalytic activity.</text>
</comment>
<keyword evidence="4 6" id="KW-0406">Ion transport</keyword>
<dbReference type="InterPro" id="IPR036132">
    <property type="entry name" value="Vac_ATP_synth_c_sf"/>
</dbReference>
<evidence type="ECO:0000256" key="3">
    <source>
        <dbReference type="ARBA" id="ARBA00022781"/>
    </source>
</evidence>
<keyword evidence="2 6" id="KW-0813">Transport</keyword>
<evidence type="ECO:0000256" key="5">
    <source>
        <dbReference type="ARBA" id="ARBA00046006"/>
    </source>
</evidence>